<evidence type="ECO:0000313" key="3">
    <source>
        <dbReference type="Proteomes" id="UP000077266"/>
    </source>
</evidence>
<name>A0A165P908_EXIGL</name>
<sequence>MSDTTPGIEQVLCTCKRYGCRTRQAQTPDGHTVSGQYVSKSTRTLHRQRDTEPEGAASTSAFAPTSASGSGDTSWLSRKRPRSNDDTHSGDHKAKKPKTVAATPLQLTPRTILLSLLFAAWLHLCCGLSREQAQAATLLLQLILREAVGNPKVNLHHDVRTAMSTLSLEPTIFRSACCPKCFMKYDLADIPELCTRRETRRSQPCNEPLLMRRHTPVGPKQVPRRLYSMQSFDDWLVWFLSRPKIVEAIKQSYQHVPSLPGGTMYGIWDSPAWTALGGFTRKIGNLTFSIFIDWFNPLSNRLAGKKISCRAIQLCCLNLPLSDIFLPENIFIAGTTPMPHEPTVTTISHVVEPVVDTLVESYTGKPVPVHGNPKGWKDTAVAVIPLQGDVLGCRKAGGQAGHSADQFCAWCHLLLHEIERLDIENWLPRTDAEVRSAAWQWRASGTKKEREKIFKASGARWSELHRLEYRRHVQFTVLGVMHNWFEGVLQDHLRRFWGLGKIPTRAELDAAIPSTASDPVALDDEIAQLLDEQAAHPQSPIRPRARLAQTSRDADVEMADADDDCDFVPDDASESDCNDDEFESDAGGGSTLPTFDETQLAAIRRCIANIVLPTDVERPPTNLGEASHGKLKAALYFTLFADILPMILVELWWKSPTRTHEKLLSNFYDLVTATNVVGSYSTSNAAADRYLAHYIRYRESKRELWPHLRSRPNDHYAMHNAAQLKFWGPLMPLSEFPYERINGEFQGFNTNGHMYDMDYTMLRQICRRSRLAAQVKGRQYDDTVSDLQPSSVLFRSTRSVQSSSAQRQLKAGPRTDLDPEQEAKTRASGTPLAASHYDLLLAYLNSRGSSWKHALHGPHSFSDAILPTTAEHKRTCTFNNHGFSIRSVHMGQASVQLQSQDQSGNAYRWPGLISTIFNICLEGAIRTFFVVDLHAPLSAEDNAKNPFAILPGFQIMAVYAHFMGSVIVEPHEVFARVAFYDRPGGTFDIERPIRLLRVLDRGRRSMFV</sequence>
<dbReference type="STRING" id="1314781.A0A165P908"/>
<feature type="compositionally biased region" description="Basic and acidic residues" evidence="1">
    <location>
        <begin position="82"/>
        <end position="92"/>
    </location>
</feature>
<feature type="region of interest" description="Disordered" evidence="1">
    <location>
        <begin position="24"/>
        <end position="102"/>
    </location>
</feature>
<evidence type="ECO:0000313" key="2">
    <source>
        <dbReference type="EMBL" id="KZW01819.1"/>
    </source>
</evidence>
<keyword evidence="3" id="KW-1185">Reference proteome</keyword>
<evidence type="ECO:0000256" key="1">
    <source>
        <dbReference type="SAM" id="MobiDB-lite"/>
    </source>
</evidence>
<accession>A0A165P908</accession>
<feature type="region of interest" description="Disordered" evidence="1">
    <location>
        <begin position="568"/>
        <end position="593"/>
    </location>
</feature>
<dbReference type="PANTHER" id="PTHR46579:SF1">
    <property type="entry name" value="F5_8 TYPE C DOMAIN-CONTAINING PROTEIN"/>
    <property type="match status" value="1"/>
</dbReference>
<feature type="compositionally biased region" description="Low complexity" evidence="1">
    <location>
        <begin position="55"/>
        <end position="71"/>
    </location>
</feature>
<protein>
    <submittedName>
        <fullName evidence="2">Uncharacterized protein</fullName>
    </submittedName>
</protein>
<feature type="compositionally biased region" description="Basic and acidic residues" evidence="1">
    <location>
        <begin position="813"/>
        <end position="825"/>
    </location>
</feature>
<dbReference type="OrthoDB" id="3248986at2759"/>
<gene>
    <name evidence="2" type="ORF">EXIGLDRAFT_786697</name>
</gene>
<feature type="compositionally biased region" description="Acidic residues" evidence="1">
    <location>
        <begin position="568"/>
        <end position="584"/>
    </location>
</feature>
<dbReference type="PANTHER" id="PTHR46579">
    <property type="entry name" value="F5/8 TYPE C DOMAIN-CONTAINING PROTEIN-RELATED"/>
    <property type="match status" value="1"/>
</dbReference>
<dbReference type="Proteomes" id="UP000077266">
    <property type="component" value="Unassembled WGS sequence"/>
</dbReference>
<feature type="region of interest" description="Disordered" evidence="1">
    <location>
        <begin position="797"/>
        <end position="829"/>
    </location>
</feature>
<feature type="compositionally biased region" description="Polar residues" evidence="1">
    <location>
        <begin position="24"/>
        <end position="42"/>
    </location>
</feature>
<dbReference type="InParanoid" id="A0A165P908"/>
<dbReference type="AlphaFoldDB" id="A0A165P908"/>
<feature type="region of interest" description="Disordered" evidence="1">
    <location>
        <begin position="533"/>
        <end position="555"/>
    </location>
</feature>
<proteinExistence type="predicted"/>
<organism evidence="2 3">
    <name type="scientific">Exidia glandulosa HHB12029</name>
    <dbReference type="NCBI Taxonomy" id="1314781"/>
    <lineage>
        <taxon>Eukaryota</taxon>
        <taxon>Fungi</taxon>
        <taxon>Dikarya</taxon>
        <taxon>Basidiomycota</taxon>
        <taxon>Agaricomycotina</taxon>
        <taxon>Agaricomycetes</taxon>
        <taxon>Auriculariales</taxon>
        <taxon>Exidiaceae</taxon>
        <taxon>Exidia</taxon>
    </lineage>
</organism>
<reference evidence="2 3" key="1">
    <citation type="journal article" date="2016" name="Mol. Biol. Evol.">
        <title>Comparative Genomics of Early-Diverging Mushroom-Forming Fungi Provides Insights into the Origins of Lignocellulose Decay Capabilities.</title>
        <authorList>
            <person name="Nagy L.G."/>
            <person name="Riley R."/>
            <person name="Tritt A."/>
            <person name="Adam C."/>
            <person name="Daum C."/>
            <person name="Floudas D."/>
            <person name="Sun H."/>
            <person name="Yadav J.S."/>
            <person name="Pangilinan J."/>
            <person name="Larsson K.H."/>
            <person name="Matsuura K."/>
            <person name="Barry K."/>
            <person name="Labutti K."/>
            <person name="Kuo R."/>
            <person name="Ohm R.A."/>
            <person name="Bhattacharya S.S."/>
            <person name="Shirouzu T."/>
            <person name="Yoshinaga Y."/>
            <person name="Martin F.M."/>
            <person name="Grigoriev I.V."/>
            <person name="Hibbett D.S."/>
        </authorList>
    </citation>
    <scope>NUCLEOTIDE SEQUENCE [LARGE SCALE GENOMIC DNA]</scope>
    <source>
        <strain evidence="2 3">HHB12029</strain>
    </source>
</reference>
<feature type="compositionally biased region" description="Polar residues" evidence="1">
    <location>
        <begin position="797"/>
        <end position="807"/>
    </location>
</feature>
<dbReference type="EMBL" id="KV425891">
    <property type="protein sequence ID" value="KZW01819.1"/>
    <property type="molecule type" value="Genomic_DNA"/>
</dbReference>